<dbReference type="InterPro" id="IPR011006">
    <property type="entry name" value="CheY-like_superfamily"/>
</dbReference>
<name>A0ABZ3D5U7_9PROT</name>
<protein>
    <submittedName>
        <fullName evidence="4">Response regulator</fullName>
    </submittedName>
</protein>
<dbReference type="Proteomes" id="UP001449795">
    <property type="component" value="Chromosome"/>
</dbReference>
<dbReference type="SUPFAM" id="SSF52172">
    <property type="entry name" value="CheY-like"/>
    <property type="match status" value="1"/>
</dbReference>
<keyword evidence="1 2" id="KW-0597">Phosphoprotein</keyword>
<evidence type="ECO:0000313" key="5">
    <source>
        <dbReference type="Proteomes" id="UP001449795"/>
    </source>
</evidence>
<accession>A0ABZ3D5U7</accession>
<evidence type="ECO:0000313" key="4">
    <source>
        <dbReference type="EMBL" id="XAE42901.1"/>
    </source>
</evidence>
<dbReference type="SMART" id="SM00448">
    <property type="entry name" value="REC"/>
    <property type="match status" value="1"/>
</dbReference>
<dbReference type="Gene3D" id="3.40.50.2300">
    <property type="match status" value="1"/>
</dbReference>
<evidence type="ECO:0000256" key="2">
    <source>
        <dbReference type="PROSITE-ProRule" id="PRU00169"/>
    </source>
</evidence>
<dbReference type="PROSITE" id="PS50110">
    <property type="entry name" value="RESPONSE_REGULATORY"/>
    <property type="match status" value="1"/>
</dbReference>
<feature type="domain" description="Response regulatory" evidence="3">
    <location>
        <begin position="6"/>
        <end position="116"/>
    </location>
</feature>
<dbReference type="PANTHER" id="PTHR44591:SF24">
    <property type="entry name" value="PROTEIN-GLUTAMATE METHYLESTERASE_PROTEIN-GLUTAMINE GLUTAMINASE 1"/>
    <property type="match status" value="1"/>
</dbReference>
<dbReference type="InterPro" id="IPR050595">
    <property type="entry name" value="Bact_response_regulator"/>
</dbReference>
<dbReference type="EMBL" id="CP152276">
    <property type="protein sequence ID" value="XAE42901.1"/>
    <property type="molecule type" value="Genomic_DNA"/>
</dbReference>
<feature type="modified residue" description="4-aspartylphosphate" evidence="2">
    <location>
        <position position="58"/>
    </location>
</feature>
<reference evidence="4 5" key="1">
    <citation type="submission" date="2024-04" db="EMBL/GenBank/DDBJ databases">
        <title>Complete genome sequence of Nguyenibacter vanlangesis HBCM-1154, a strain capable of nitrogen fixation, IAA production, and phosphorus solubilization isolated from sugarcane soil.</title>
        <authorList>
            <person name="MY HANH P."/>
        </authorList>
    </citation>
    <scope>NUCLEOTIDE SEQUENCE [LARGE SCALE GENOMIC DNA]</scope>
    <source>
        <strain evidence="4 5">HBCM 1154</strain>
    </source>
</reference>
<organism evidence="4 5">
    <name type="scientific">Nguyenibacter vanlangensis</name>
    <dbReference type="NCBI Taxonomy" id="1216886"/>
    <lineage>
        <taxon>Bacteria</taxon>
        <taxon>Pseudomonadati</taxon>
        <taxon>Pseudomonadota</taxon>
        <taxon>Alphaproteobacteria</taxon>
        <taxon>Acetobacterales</taxon>
        <taxon>Acetobacteraceae</taxon>
        <taxon>Nguyenibacter</taxon>
    </lineage>
</organism>
<proteinExistence type="predicted"/>
<keyword evidence="5" id="KW-1185">Reference proteome</keyword>
<evidence type="ECO:0000259" key="3">
    <source>
        <dbReference type="PROSITE" id="PS50110"/>
    </source>
</evidence>
<dbReference type="PANTHER" id="PTHR44591">
    <property type="entry name" value="STRESS RESPONSE REGULATOR PROTEIN 1"/>
    <property type="match status" value="1"/>
</dbReference>
<dbReference type="Pfam" id="PF00072">
    <property type="entry name" value="Response_reg"/>
    <property type="match status" value="1"/>
</dbReference>
<sequence>MTSPRHVLLVEDESAIAELIRTALDAAGLRVTACPGVQTAGRALGQAGKDRIDLAILDLTLPDGPPDPLARRLDDAGIPVIAISGDPDRLTAFPVAYRLEKPFRIRALMDLVTTALPG</sequence>
<dbReference type="RefSeq" id="WP_342628515.1">
    <property type="nucleotide sequence ID" value="NZ_CP152276.1"/>
</dbReference>
<dbReference type="InterPro" id="IPR001789">
    <property type="entry name" value="Sig_transdc_resp-reg_receiver"/>
</dbReference>
<evidence type="ECO:0000256" key="1">
    <source>
        <dbReference type="ARBA" id="ARBA00022553"/>
    </source>
</evidence>
<dbReference type="CDD" id="cd00156">
    <property type="entry name" value="REC"/>
    <property type="match status" value="1"/>
</dbReference>
<gene>
    <name evidence="4" type="ORF">AAC691_22185</name>
</gene>